<dbReference type="NCBIfam" id="TIGR01730">
    <property type="entry name" value="RND_mfp"/>
    <property type="match status" value="1"/>
</dbReference>
<dbReference type="Pfam" id="PF25944">
    <property type="entry name" value="Beta-barrel_RND"/>
    <property type="match status" value="1"/>
</dbReference>
<keyword evidence="4" id="KW-0732">Signal</keyword>
<dbReference type="EMBL" id="JBHSEL010000044">
    <property type="protein sequence ID" value="MFC4624606.1"/>
    <property type="molecule type" value="Genomic_DNA"/>
</dbReference>
<evidence type="ECO:0000259" key="7">
    <source>
        <dbReference type="Pfam" id="PF25944"/>
    </source>
</evidence>
<feature type="domain" description="Multidrug resistance protein MdtA-like C-terminal permuted SH3" evidence="8">
    <location>
        <begin position="305"/>
        <end position="364"/>
    </location>
</feature>
<dbReference type="PANTHER" id="PTHR30158">
    <property type="entry name" value="ACRA/E-RELATED COMPONENT OF DRUG EFFLUX TRANSPORTER"/>
    <property type="match status" value="1"/>
</dbReference>
<evidence type="ECO:0000313" key="10">
    <source>
        <dbReference type="Proteomes" id="UP001596042"/>
    </source>
</evidence>
<evidence type="ECO:0000259" key="5">
    <source>
        <dbReference type="Pfam" id="PF25876"/>
    </source>
</evidence>
<feature type="domain" description="Multidrug resistance protein MdtA-like alpha-helical hairpin" evidence="5">
    <location>
        <begin position="104"/>
        <end position="173"/>
    </location>
</feature>
<dbReference type="Gene3D" id="1.10.287.470">
    <property type="entry name" value="Helix hairpin bin"/>
    <property type="match status" value="1"/>
</dbReference>
<comment type="subcellular location">
    <subcellularLocation>
        <location evidence="1">Cell envelope</location>
    </subcellularLocation>
</comment>
<feature type="chain" id="PRO_5047106955" evidence="4">
    <location>
        <begin position="27"/>
        <end position="403"/>
    </location>
</feature>
<dbReference type="Gene3D" id="2.40.30.170">
    <property type="match status" value="1"/>
</dbReference>
<dbReference type="Gene3D" id="2.40.50.100">
    <property type="match status" value="1"/>
</dbReference>
<name>A0ABV9H523_9HYPH</name>
<evidence type="ECO:0000256" key="4">
    <source>
        <dbReference type="SAM" id="SignalP"/>
    </source>
</evidence>
<dbReference type="InterPro" id="IPR058626">
    <property type="entry name" value="MdtA-like_b-barrel"/>
</dbReference>
<gene>
    <name evidence="9" type="ORF">ACFO1V_05105</name>
</gene>
<sequence length="403" mass="42935">MTIRRSIRLFAAGAAFLIFAGQIAHAQAPGGAGAPPPQVTVVEIVPQDVPVTYEYAARVSAYRDVQVRARVGGILLHRNFVEGSEVKAGDVLFEIDPALYEAELARAQAQVAQAEAQYQQSIRDAERAEQLVQQKVQSAAVRDTAFATRDLNKAAVAAAKAQLRSAQLNLGYTKVTAPISGITSQEQVPEGSLIGTDAASSLLTSITQLDPVYVNFSFTDKEAAEINRLRAERGATGEDADSLKIRILFGDGTAYDHTGVIDFTSSSLDAETGTLGARAIVPNPDRRLIPGQFVRAEILGMDIKDAITIPKAALLQGPQAQLVYVVNKDNIVEARPVTIERELADSWLVSKGLNPGDHVITQGVIKAAPGRPVQPVEADAFARPAEPAADVKAAEVKEETVGK</sequence>
<protein>
    <submittedName>
        <fullName evidence="9">Efflux RND transporter periplasmic adaptor subunit</fullName>
    </submittedName>
</protein>
<dbReference type="SUPFAM" id="SSF111369">
    <property type="entry name" value="HlyD-like secretion proteins"/>
    <property type="match status" value="1"/>
</dbReference>
<evidence type="ECO:0000259" key="6">
    <source>
        <dbReference type="Pfam" id="PF25917"/>
    </source>
</evidence>
<dbReference type="Pfam" id="PF25967">
    <property type="entry name" value="RND-MFP_C"/>
    <property type="match status" value="1"/>
</dbReference>
<dbReference type="InterPro" id="IPR058625">
    <property type="entry name" value="MdtA-like_BSH"/>
</dbReference>
<feature type="domain" description="Multidrug resistance protein MdtA-like beta-barrel" evidence="7">
    <location>
        <begin position="211"/>
        <end position="298"/>
    </location>
</feature>
<evidence type="ECO:0000256" key="2">
    <source>
        <dbReference type="ARBA" id="ARBA00009477"/>
    </source>
</evidence>
<dbReference type="Proteomes" id="UP001596042">
    <property type="component" value="Unassembled WGS sequence"/>
</dbReference>
<accession>A0ABV9H523</accession>
<dbReference type="InterPro" id="IPR058624">
    <property type="entry name" value="MdtA-like_HH"/>
</dbReference>
<feature type="coiled-coil region" evidence="3">
    <location>
        <begin position="104"/>
        <end position="131"/>
    </location>
</feature>
<organism evidence="9 10">
    <name type="scientific">Daeguia caeni</name>
    <dbReference type="NCBI Taxonomy" id="439612"/>
    <lineage>
        <taxon>Bacteria</taxon>
        <taxon>Pseudomonadati</taxon>
        <taxon>Pseudomonadota</taxon>
        <taxon>Alphaproteobacteria</taxon>
        <taxon>Hyphomicrobiales</taxon>
        <taxon>Brucellaceae</taxon>
        <taxon>Daeguia</taxon>
    </lineage>
</organism>
<comment type="caution">
    <text evidence="9">The sequence shown here is derived from an EMBL/GenBank/DDBJ whole genome shotgun (WGS) entry which is preliminary data.</text>
</comment>
<evidence type="ECO:0000313" key="9">
    <source>
        <dbReference type="EMBL" id="MFC4624606.1"/>
    </source>
</evidence>
<comment type="similarity">
    <text evidence="2">Belongs to the membrane fusion protein (MFP) (TC 8.A.1) family.</text>
</comment>
<evidence type="ECO:0000256" key="3">
    <source>
        <dbReference type="SAM" id="Coils"/>
    </source>
</evidence>
<reference evidence="10" key="1">
    <citation type="journal article" date="2019" name="Int. J. Syst. Evol. Microbiol.">
        <title>The Global Catalogue of Microorganisms (GCM) 10K type strain sequencing project: providing services to taxonomists for standard genome sequencing and annotation.</title>
        <authorList>
            <consortium name="The Broad Institute Genomics Platform"/>
            <consortium name="The Broad Institute Genome Sequencing Center for Infectious Disease"/>
            <person name="Wu L."/>
            <person name="Ma J."/>
        </authorList>
    </citation>
    <scope>NUCLEOTIDE SEQUENCE [LARGE SCALE GENOMIC DNA]</scope>
    <source>
        <strain evidence="10">CGMCC 1.15731</strain>
    </source>
</reference>
<dbReference type="InterPro" id="IPR058627">
    <property type="entry name" value="MdtA-like_C"/>
</dbReference>
<evidence type="ECO:0000259" key="8">
    <source>
        <dbReference type="Pfam" id="PF25967"/>
    </source>
</evidence>
<evidence type="ECO:0000256" key="1">
    <source>
        <dbReference type="ARBA" id="ARBA00004196"/>
    </source>
</evidence>
<dbReference type="Pfam" id="PF25876">
    <property type="entry name" value="HH_MFP_RND"/>
    <property type="match status" value="1"/>
</dbReference>
<proteinExistence type="inferred from homology"/>
<dbReference type="RefSeq" id="WP_374830266.1">
    <property type="nucleotide sequence ID" value="NZ_JBHEEZ010000003.1"/>
</dbReference>
<dbReference type="InterPro" id="IPR006143">
    <property type="entry name" value="RND_pump_MFP"/>
</dbReference>
<feature type="domain" description="Multidrug resistance protein MdtA-like barrel-sandwich hybrid" evidence="6">
    <location>
        <begin position="63"/>
        <end position="204"/>
    </location>
</feature>
<dbReference type="Gene3D" id="2.40.420.20">
    <property type="match status" value="1"/>
</dbReference>
<keyword evidence="3" id="KW-0175">Coiled coil</keyword>
<dbReference type="Pfam" id="PF25917">
    <property type="entry name" value="BSH_RND"/>
    <property type="match status" value="1"/>
</dbReference>
<keyword evidence="10" id="KW-1185">Reference proteome</keyword>
<feature type="signal peptide" evidence="4">
    <location>
        <begin position="1"/>
        <end position="26"/>
    </location>
</feature>